<accession>A0AAE1A883</accession>
<dbReference type="InterPro" id="IPR036465">
    <property type="entry name" value="vWFA_dom_sf"/>
</dbReference>
<dbReference type="InterPro" id="IPR002035">
    <property type="entry name" value="VWF_A"/>
</dbReference>
<name>A0AAE1A883_9GAST</name>
<dbReference type="Proteomes" id="UP001283361">
    <property type="component" value="Unassembled WGS sequence"/>
</dbReference>
<proteinExistence type="predicted"/>
<dbReference type="SUPFAM" id="SSF53300">
    <property type="entry name" value="vWA-like"/>
    <property type="match status" value="1"/>
</dbReference>
<gene>
    <name evidence="2" type="ORF">RRG08_048689</name>
</gene>
<protein>
    <recommendedName>
        <fullName evidence="1">VWFA domain-containing protein</fullName>
    </recommendedName>
</protein>
<organism evidence="2 3">
    <name type="scientific">Elysia crispata</name>
    <name type="common">lettuce slug</name>
    <dbReference type="NCBI Taxonomy" id="231223"/>
    <lineage>
        <taxon>Eukaryota</taxon>
        <taxon>Metazoa</taxon>
        <taxon>Spiralia</taxon>
        <taxon>Lophotrochozoa</taxon>
        <taxon>Mollusca</taxon>
        <taxon>Gastropoda</taxon>
        <taxon>Heterobranchia</taxon>
        <taxon>Euthyneura</taxon>
        <taxon>Panpulmonata</taxon>
        <taxon>Sacoglossa</taxon>
        <taxon>Placobranchoidea</taxon>
        <taxon>Plakobranchidae</taxon>
        <taxon>Elysia</taxon>
    </lineage>
</organism>
<dbReference type="AlphaFoldDB" id="A0AAE1A883"/>
<feature type="domain" description="VWFA" evidence="1">
    <location>
        <begin position="16"/>
        <end position="192"/>
    </location>
</feature>
<dbReference type="InterPro" id="IPR050525">
    <property type="entry name" value="ECM_Assembly_Org"/>
</dbReference>
<evidence type="ECO:0000259" key="1">
    <source>
        <dbReference type="PROSITE" id="PS50234"/>
    </source>
</evidence>
<dbReference type="PANTHER" id="PTHR24020">
    <property type="entry name" value="COLLAGEN ALPHA"/>
    <property type="match status" value="1"/>
</dbReference>
<dbReference type="Pfam" id="PF00092">
    <property type="entry name" value="VWA"/>
    <property type="match status" value="1"/>
</dbReference>
<sequence>MTFKSVVSECRQKVMDIFFLLDSSNSIWIEYYKEMLQFVRDVVKRLDIGDTSLSATTTRLVLWPPLRLNRSHSQSEVLDSINLTNLPYRTGNRTNTHLRYVRENVEFRSCVTKVMVVVSDGGSSQQDSTAREAQLAHDEDFNVFVVGVGHYREESGMRAIASKPNDRFIFNTPELSKVASILPGRACSLSTIFLGCISSATPSLDLDVD</sequence>
<dbReference type="Gene3D" id="3.40.50.410">
    <property type="entry name" value="von Willebrand factor, type A domain"/>
    <property type="match status" value="1"/>
</dbReference>
<dbReference type="EMBL" id="JAWDGP010002524">
    <property type="protein sequence ID" value="KAK3782231.1"/>
    <property type="molecule type" value="Genomic_DNA"/>
</dbReference>
<dbReference type="CDD" id="cd01450">
    <property type="entry name" value="vWFA_subfamily_ECM"/>
    <property type="match status" value="1"/>
</dbReference>
<evidence type="ECO:0000313" key="2">
    <source>
        <dbReference type="EMBL" id="KAK3782231.1"/>
    </source>
</evidence>
<reference evidence="2" key="1">
    <citation type="journal article" date="2023" name="G3 (Bethesda)">
        <title>A reference genome for the long-term kleptoplast-retaining sea slug Elysia crispata morphotype clarki.</title>
        <authorList>
            <person name="Eastman K.E."/>
            <person name="Pendleton A.L."/>
            <person name="Shaikh M.A."/>
            <person name="Suttiyut T."/>
            <person name="Ogas R."/>
            <person name="Tomko P."/>
            <person name="Gavelis G."/>
            <person name="Widhalm J.R."/>
            <person name="Wisecaver J.H."/>
        </authorList>
    </citation>
    <scope>NUCLEOTIDE SEQUENCE</scope>
    <source>
        <strain evidence="2">ECLA1</strain>
    </source>
</reference>
<dbReference type="PROSITE" id="PS50234">
    <property type="entry name" value="VWFA"/>
    <property type="match status" value="1"/>
</dbReference>
<dbReference type="SMART" id="SM00327">
    <property type="entry name" value="VWA"/>
    <property type="match status" value="1"/>
</dbReference>
<keyword evidence="3" id="KW-1185">Reference proteome</keyword>
<comment type="caution">
    <text evidence="2">The sequence shown here is derived from an EMBL/GenBank/DDBJ whole genome shotgun (WGS) entry which is preliminary data.</text>
</comment>
<dbReference type="PANTHER" id="PTHR24020:SF84">
    <property type="entry name" value="VWFA DOMAIN-CONTAINING PROTEIN"/>
    <property type="match status" value="1"/>
</dbReference>
<evidence type="ECO:0000313" key="3">
    <source>
        <dbReference type="Proteomes" id="UP001283361"/>
    </source>
</evidence>